<dbReference type="InterPro" id="IPR006143">
    <property type="entry name" value="RND_pump_MFP"/>
</dbReference>
<dbReference type="GO" id="GO:1990281">
    <property type="term" value="C:efflux pump complex"/>
    <property type="evidence" value="ECO:0007669"/>
    <property type="project" value="TreeGrafter"/>
</dbReference>
<dbReference type="Pfam" id="PF25917">
    <property type="entry name" value="BSH_RND"/>
    <property type="match status" value="1"/>
</dbReference>
<gene>
    <name evidence="4" type="ORF">NM06_10140</name>
</gene>
<name>A0A0A5HZE7_PHOS4</name>
<evidence type="ECO:0000259" key="3">
    <source>
        <dbReference type="Pfam" id="PF25917"/>
    </source>
</evidence>
<dbReference type="EMBL" id="JRWP01000018">
    <property type="protein sequence ID" value="KGY08896.1"/>
    <property type="molecule type" value="Genomic_DNA"/>
</dbReference>
<reference evidence="4 5" key="1">
    <citation type="submission" date="2014-10" db="EMBL/GenBank/DDBJ databases">
        <title>Genome sequencing of Vibrio sinaloensis T08.</title>
        <authorList>
            <person name="Chan K.-G."/>
            <person name="Mohamad N.I."/>
        </authorList>
    </citation>
    <scope>NUCLEOTIDE SEQUENCE [LARGE SCALE GENOMIC DNA]</scope>
    <source>
        <strain evidence="4 5">T08</strain>
    </source>
</reference>
<comment type="similarity">
    <text evidence="1">Belongs to the membrane fusion protein (MFP) (TC 8.A.1) family.</text>
</comment>
<protein>
    <submittedName>
        <fullName evidence="4">Acriflavin resistance protein</fullName>
    </submittedName>
</protein>
<feature type="domain" description="Multidrug resistance protein MdtA-like barrel-sandwich hybrid" evidence="3">
    <location>
        <begin position="46"/>
        <end position="171"/>
    </location>
</feature>
<dbReference type="STRING" id="379097.SE23_04685"/>
<feature type="domain" description="Multidrug resistance protein MdtA-like alpha-helical hairpin" evidence="2">
    <location>
        <begin position="79"/>
        <end position="140"/>
    </location>
</feature>
<dbReference type="SUPFAM" id="SSF111369">
    <property type="entry name" value="HlyD-like secretion proteins"/>
    <property type="match status" value="1"/>
</dbReference>
<dbReference type="GO" id="GO:0015562">
    <property type="term" value="F:efflux transmembrane transporter activity"/>
    <property type="evidence" value="ECO:0007669"/>
    <property type="project" value="TreeGrafter"/>
</dbReference>
<accession>A0A0A5HZE7</accession>
<dbReference type="InterPro" id="IPR058625">
    <property type="entry name" value="MdtA-like_BSH"/>
</dbReference>
<organism evidence="4 5">
    <name type="scientific">Photobacterium sp. (strain ATCC 43367)</name>
    <dbReference type="NCBI Taxonomy" id="379097"/>
    <lineage>
        <taxon>Bacteria</taxon>
        <taxon>Pseudomonadati</taxon>
        <taxon>Pseudomonadota</taxon>
        <taxon>Gammaproteobacteria</taxon>
        <taxon>Vibrionales</taxon>
        <taxon>Vibrionaceae</taxon>
        <taxon>Vibrio</taxon>
        <taxon>Vibrio oreintalis group</taxon>
    </lineage>
</organism>
<dbReference type="PANTHER" id="PTHR30469">
    <property type="entry name" value="MULTIDRUG RESISTANCE PROTEIN MDTA"/>
    <property type="match status" value="1"/>
</dbReference>
<dbReference type="Gene3D" id="2.40.420.20">
    <property type="match status" value="1"/>
</dbReference>
<dbReference type="PANTHER" id="PTHR30469:SF20">
    <property type="entry name" value="EFFLUX RND TRANSPORTER PERIPLASMIC ADAPTOR SUBUNIT"/>
    <property type="match status" value="1"/>
</dbReference>
<evidence type="ECO:0000256" key="1">
    <source>
        <dbReference type="ARBA" id="ARBA00009477"/>
    </source>
</evidence>
<dbReference type="Gene3D" id="2.40.30.170">
    <property type="match status" value="1"/>
</dbReference>
<proteinExistence type="inferred from homology"/>
<dbReference type="NCBIfam" id="TIGR01730">
    <property type="entry name" value="RND_mfp"/>
    <property type="match status" value="1"/>
</dbReference>
<dbReference type="Pfam" id="PF25876">
    <property type="entry name" value="HH_MFP_RND"/>
    <property type="match status" value="1"/>
</dbReference>
<evidence type="ECO:0000259" key="2">
    <source>
        <dbReference type="Pfam" id="PF25876"/>
    </source>
</evidence>
<comment type="caution">
    <text evidence="4">The sequence shown here is derived from an EMBL/GenBank/DDBJ whole genome shotgun (WGS) entry which is preliminary data.</text>
</comment>
<evidence type="ECO:0000313" key="4">
    <source>
        <dbReference type="EMBL" id="KGY08896.1"/>
    </source>
</evidence>
<sequence>MLVGCNQANSEIATPVITPVKLWQVPELNASAQDSFIAKIDATDRASLSFQVAGEIESINVKMGANVSKGEVLALLEPNDYQLTLDAKRAEFELAKTGFERAKQLYKKKLISTDTYDQSETQYKAAQASLKQAQADLKYTKIIAPFDGVISMTFAKEHQVVAASQPVLNIINNQELDVVFTVPVSYVEENGLENIEFSPLTVTMDSRPELHVPAVFKEISTQPDPDTNSYTATVTMERPQTMNLLPGMAAQVHASHSRQSTGLSIADSAWLARTDQTGELFLFDQVTETISRVDVQFDSNGKLVSGLSAGDLIIEAGVDRLVEGQRVKAWTKEGGI</sequence>
<dbReference type="Gene3D" id="1.10.287.470">
    <property type="entry name" value="Helix hairpin bin"/>
    <property type="match status" value="1"/>
</dbReference>
<dbReference type="Gene3D" id="2.40.50.100">
    <property type="match status" value="1"/>
</dbReference>
<evidence type="ECO:0000313" key="5">
    <source>
        <dbReference type="Proteomes" id="UP000030451"/>
    </source>
</evidence>
<dbReference type="InterPro" id="IPR058624">
    <property type="entry name" value="MdtA-like_HH"/>
</dbReference>
<dbReference type="Proteomes" id="UP000030451">
    <property type="component" value="Unassembled WGS sequence"/>
</dbReference>
<dbReference type="AlphaFoldDB" id="A0A0A5HZE7"/>